<dbReference type="FunFam" id="1.10.3730.10:FF:000001">
    <property type="entry name" value="Pyrroline-5-carboxylate reductase"/>
    <property type="match status" value="1"/>
</dbReference>
<sequence length="314" mass="33847">MGDFDNKPNFCVDSHSPRRLTFIGGGHLAQALVHGIYAQSPWASSCKVSITARRSEHVKELQVRFPHAFVTCNNIDSAIWVPAQGDRDGSHTLIICTRPADVPAVAQEISPILNDMDENVRPTVMTMCPGIVIKQLEDWLPMGTAIVRSMPNTPVGCCQGATALVPNKHALPRINGVQKMLCDVSPRVCVLEEEKHLDVVAAIAGSAPAYFYYMIEALVLAGEAHGLSNDAAQSLVTQSCLGAGMLARDSNRPTATLRQEVCVPGGSTEKAIGCLKTSEFHKLIGYAVDTSVKANRAMRNVNSDGSRLNSEQNQ</sequence>
<dbReference type="HAMAP" id="MF_01925">
    <property type="entry name" value="P5C_reductase"/>
    <property type="match status" value="1"/>
</dbReference>
<dbReference type="Pfam" id="PF14748">
    <property type="entry name" value="P5CR_dimer"/>
    <property type="match status" value="1"/>
</dbReference>
<keyword evidence="3" id="KW-0560">Oxidoreductase</keyword>
<dbReference type="SUPFAM" id="SSF51735">
    <property type="entry name" value="NAD(P)-binding Rossmann-fold domains"/>
    <property type="match status" value="1"/>
</dbReference>
<dbReference type="EMBL" id="JAGMWT010000021">
    <property type="protein sequence ID" value="KAH7112491.1"/>
    <property type="molecule type" value="Genomic_DNA"/>
</dbReference>
<evidence type="ECO:0000313" key="7">
    <source>
        <dbReference type="Proteomes" id="UP000700596"/>
    </source>
</evidence>
<dbReference type="PIRSF" id="PIRSF000193">
    <property type="entry name" value="Pyrrol-5-carb_rd"/>
    <property type="match status" value="1"/>
</dbReference>
<dbReference type="OrthoDB" id="10263291at2759"/>
<feature type="binding site" evidence="4">
    <location>
        <begin position="23"/>
        <end position="28"/>
    </location>
    <ligand>
        <name>NADP(+)</name>
        <dbReference type="ChEBI" id="CHEBI:58349"/>
    </ligand>
</feature>
<evidence type="ECO:0000259" key="5">
    <source>
        <dbReference type="Pfam" id="PF14748"/>
    </source>
</evidence>
<dbReference type="PANTHER" id="PTHR11645">
    <property type="entry name" value="PYRROLINE-5-CARBOXYLATE REDUCTASE"/>
    <property type="match status" value="1"/>
</dbReference>
<dbReference type="InterPro" id="IPR053790">
    <property type="entry name" value="P5CR-like_CS"/>
</dbReference>
<evidence type="ECO:0000256" key="3">
    <source>
        <dbReference type="ARBA" id="ARBA00023002"/>
    </source>
</evidence>
<comment type="caution">
    <text evidence="6">The sequence shown here is derived from an EMBL/GenBank/DDBJ whole genome shotgun (WGS) entry which is preliminary data.</text>
</comment>
<dbReference type="InterPro" id="IPR036291">
    <property type="entry name" value="NAD(P)-bd_dom_sf"/>
</dbReference>
<dbReference type="Gene3D" id="1.10.3730.10">
    <property type="entry name" value="ProC C-terminal domain-like"/>
    <property type="match status" value="1"/>
</dbReference>
<dbReference type="InterPro" id="IPR029036">
    <property type="entry name" value="P5CR_dimer"/>
</dbReference>
<evidence type="ECO:0000256" key="1">
    <source>
        <dbReference type="ARBA" id="ARBA00005525"/>
    </source>
</evidence>
<gene>
    <name evidence="6" type="ORF">B0J11DRAFT_446849</name>
</gene>
<comment type="similarity">
    <text evidence="1">Belongs to the pyrroline-5-carboxylate reductase family.</text>
</comment>
<feature type="domain" description="Pyrroline-5-carboxylate reductase dimerisation" evidence="5">
    <location>
        <begin position="194"/>
        <end position="297"/>
    </location>
</feature>
<dbReference type="InterPro" id="IPR000304">
    <property type="entry name" value="Pyrroline-COOH_reductase"/>
</dbReference>
<evidence type="ECO:0000313" key="6">
    <source>
        <dbReference type="EMBL" id="KAH7112491.1"/>
    </source>
</evidence>
<dbReference type="PROSITE" id="PS00521">
    <property type="entry name" value="P5CR"/>
    <property type="match status" value="1"/>
</dbReference>
<dbReference type="SUPFAM" id="SSF48179">
    <property type="entry name" value="6-phosphogluconate dehydrogenase C-terminal domain-like"/>
    <property type="match status" value="1"/>
</dbReference>
<dbReference type="GO" id="GO:0004735">
    <property type="term" value="F:pyrroline-5-carboxylate reductase activity"/>
    <property type="evidence" value="ECO:0007669"/>
    <property type="project" value="InterPro"/>
</dbReference>
<dbReference type="Proteomes" id="UP000700596">
    <property type="component" value="Unassembled WGS sequence"/>
</dbReference>
<dbReference type="InterPro" id="IPR008927">
    <property type="entry name" value="6-PGluconate_DH-like_C_sf"/>
</dbReference>
<accession>A0A9P9D4F4</accession>
<proteinExistence type="inferred from homology"/>
<dbReference type="Gene3D" id="3.40.50.720">
    <property type="entry name" value="NAD(P)-binding Rossmann-like Domain"/>
    <property type="match status" value="1"/>
</dbReference>
<evidence type="ECO:0000256" key="2">
    <source>
        <dbReference type="ARBA" id="ARBA00022857"/>
    </source>
</evidence>
<keyword evidence="7" id="KW-1185">Reference proteome</keyword>
<dbReference type="AlphaFoldDB" id="A0A9P9D4F4"/>
<organism evidence="6 7">
    <name type="scientific">Dendryphion nanum</name>
    <dbReference type="NCBI Taxonomy" id="256645"/>
    <lineage>
        <taxon>Eukaryota</taxon>
        <taxon>Fungi</taxon>
        <taxon>Dikarya</taxon>
        <taxon>Ascomycota</taxon>
        <taxon>Pezizomycotina</taxon>
        <taxon>Dothideomycetes</taxon>
        <taxon>Pleosporomycetidae</taxon>
        <taxon>Pleosporales</taxon>
        <taxon>Torulaceae</taxon>
        <taxon>Dendryphion</taxon>
    </lineage>
</organism>
<protein>
    <submittedName>
        <fullName evidence="6">Pyrroline-5-carboxylate reductase</fullName>
    </submittedName>
</protein>
<name>A0A9P9D4F4_9PLEO</name>
<dbReference type="GO" id="GO:0055129">
    <property type="term" value="P:L-proline biosynthetic process"/>
    <property type="evidence" value="ECO:0007669"/>
    <property type="project" value="TreeGrafter"/>
</dbReference>
<keyword evidence="2 4" id="KW-0521">NADP</keyword>
<dbReference type="PANTHER" id="PTHR11645:SF0">
    <property type="entry name" value="PYRROLINE-5-CARBOXYLATE REDUCTASE 3"/>
    <property type="match status" value="1"/>
</dbReference>
<reference evidence="6" key="1">
    <citation type="journal article" date="2021" name="Nat. Commun.">
        <title>Genetic determinants of endophytism in the Arabidopsis root mycobiome.</title>
        <authorList>
            <person name="Mesny F."/>
            <person name="Miyauchi S."/>
            <person name="Thiergart T."/>
            <person name="Pickel B."/>
            <person name="Atanasova L."/>
            <person name="Karlsson M."/>
            <person name="Huettel B."/>
            <person name="Barry K.W."/>
            <person name="Haridas S."/>
            <person name="Chen C."/>
            <person name="Bauer D."/>
            <person name="Andreopoulos W."/>
            <person name="Pangilinan J."/>
            <person name="LaButti K."/>
            <person name="Riley R."/>
            <person name="Lipzen A."/>
            <person name="Clum A."/>
            <person name="Drula E."/>
            <person name="Henrissat B."/>
            <person name="Kohler A."/>
            <person name="Grigoriev I.V."/>
            <person name="Martin F.M."/>
            <person name="Hacquard S."/>
        </authorList>
    </citation>
    <scope>NUCLEOTIDE SEQUENCE</scope>
    <source>
        <strain evidence="6">MPI-CAGE-CH-0243</strain>
    </source>
</reference>
<evidence type="ECO:0000256" key="4">
    <source>
        <dbReference type="PIRSR" id="PIRSR000193-1"/>
    </source>
</evidence>